<dbReference type="InterPro" id="IPR053099">
    <property type="entry name" value="WAS/WASL-interacting_domain"/>
</dbReference>
<evidence type="ECO:0000313" key="4">
    <source>
        <dbReference type="EMBL" id="KAL2473050.1"/>
    </source>
</evidence>
<evidence type="ECO:0000259" key="3">
    <source>
        <dbReference type="PROSITE" id="PS50006"/>
    </source>
</evidence>
<sequence length="334" mass="36120">MSPKFLILVFLYALYTADARGLSSKTGSPEEKKAIGRPADLGDDGDENGGAFAGIGNKGGIGAGAGGGGGFGGGIDIGIGRGLDIGGGFGGGAGGGIGGRLGIGGGPGGGLQAGDPMEIWNYRSTEAFSDYPVQFCELLTFVLRFTACGPIFSVPDPLFQFAVEGIIATGKEARYYSHVDDVQNDNTGKYDHSQVSKKLYVPWVEDKNSHMRMLNTSRMNDLIANSMDKLEPAPVDVERNKRKDGNSRPFPLKAWRKIVAVQTLRQSMKLKKLRTQSAYPEANDQLRRWFADDDALERALHVEWVSKTHARISYKYGAFFVTDLRSEHGTWITE</sequence>
<protein>
    <submittedName>
        <fullName evidence="4">5-formyltetrahydrofolate cyclo-ligase</fullName>
    </submittedName>
</protein>
<name>A0ABD1QA41_9LAMI</name>
<evidence type="ECO:0000313" key="5">
    <source>
        <dbReference type="Proteomes" id="UP001604277"/>
    </source>
</evidence>
<organism evidence="4 5">
    <name type="scientific">Forsythia ovata</name>
    <dbReference type="NCBI Taxonomy" id="205694"/>
    <lineage>
        <taxon>Eukaryota</taxon>
        <taxon>Viridiplantae</taxon>
        <taxon>Streptophyta</taxon>
        <taxon>Embryophyta</taxon>
        <taxon>Tracheophyta</taxon>
        <taxon>Spermatophyta</taxon>
        <taxon>Magnoliopsida</taxon>
        <taxon>eudicotyledons</taxon>
        <taxon>Gunneridae</taxon>
        <taxon>Pentapetalae</taxon>
        <taxon>asterids</taxon>
        <taxon>lamiids</taxon>
        <taxon>Lamiales</taxon>
        <taxon>Oleaceae</taxon>
        <taxon>Forsythieae</taxon>
        <taxon>Forsythia</taxon>
    </lineage>
</organism>
<dbReference type="Gene3D" id="2.60.200.20">
    <property type="match status" value="1"/>
</dbReference>
<keyword evidence="2" id="KW-0732">Signal</keyword>
<dbReference type="SUPFAM" id="SSF49879">
    <property type="entry name" value="SMAD/FHA domain"/>
    <property type="match status" value="1"/>
</dbReference>
<comment type="caution">
    <text evidence="4">The sequence shown here is derived from an EMBL/GenBank/DDBJ whole genome shotgun (WGS) entry which is preliminary data.</text>
</comment>
<dbReference type="Pfam" id="PF00498">
    <property type="entry name" value="FHA"/>
    <property type="match status" value="1"/>
</dbReference>
<gene>
    <name evidence="4" type="ORF">Fot_48786</name>
</gene>
<dbReference type="InterPro" id="IPR000253">
    <property type="entry name" value="FHA_dom"/>
</dbReference>
<evidence type="ECO:0000256" key="2">
    <source>
        <dbReference type="SAM" id="SignalP"/>
    </source>
</evidence>
<proteinExistence type="predicted"/>
<reference evidence="5" key="1">
    <citation type="submission" date="2024-07" db="EMBL/GenBank/DDBJ databases">
        <title>Two chromosome-level genome assemblies of Korean endemic species Abeliophyllum distichum and Forsythia ovata (Oleaceae).</title>
        <authorList>
            <person name="Jang H."/>
        </authorList>
    </citation>
    <scope>NUCLEOTIDE SEQUENCE [LARGE SCALE GENOMIC DNA]</scope>
</reference>
<dbReference type="PROSITE" id="PS50006">
    <property type="entry name" value="FHA_DOMAIN"/>
    <property type="match status" value="1"/>
</dbReference>
<keyword evidence="5" id="KW-1185">Reference proteome</keyword>
<accession>A0ABD1QA41</accession>
<feature type="domain" description="FHA" evidence="3">
    <location>
        <begin position="305"/>
        <end position="334"/>
    </location>
</feature>
<dbReference type="PANTHER" id="PTHR48226:SF1">
    <property type="entry name" value="WAS_WASL-INTERACTING PROTEIN FAMILY MEMBER 1"/>
    <property type="match status" value="1"/>
</dbReference>
<dbReference type="Proteomes" id="UP001604277">
    <property type="component" value="Unassembled WGS sequence"/>
</dbReference>
<dbReference type="InterPro" id="IPR008984">
    <property type="entry name" value="SMAD_FHA_dom_sf"/>
</dbReference>
<dbReference type="EMBL" id="JBFOLJ010000015">
    <property type="protein sequence ID" value="KAL2473050.1"/>
    <property type="molecule type" value="Genomic_DNA"/>
</dbReference>
<feature type="region of interest" description="Disordered" evidence="1">
    <location>
        <begin position="21"/>
        <end position="48"/>
    </location>
</feature>
<feature type="chain" id="PRO_5044838599" evidence="2">
    <location>
        <begin position="20"/>
        <end position="334"/>
    </location>
</feature>
<dbReference type="AlphaFoldDB" id="A0ABD1QA41"/>
<evidence type="ECO:0000256" key="1">
    <source>
        <dbReference type="SAM" id="MobiDB-lite"/>
    </source>
</evidence>
<dbReference type="PANTHER" id="PTHR48226">
    <property type="entry name" value="OS06G0326200 PROTEIN"/>
    <property type="match status" value="1"/>
</dbReference>
<feature type="signal peptide" evidence="2">
    <location>
        <begin position="1"/>
        <end position="19"/>
    </location>
</feature>